<evidence type="ECO:0000313" key="1">
    <source>
        <dbReference type="EMBL" id="GFC76690.1"/>
    </source>
</evidence>
<gene>
    <name evidence="1" type="ORF">Tci_848660</name>
</gene>
<organism evidence="1">
    <name type="scientific">Tanacetum cinerariifolium</name>
    <name type="common">Dalmatian daisy</name>
    <name type="synonym">Chrysanthemum cinerariifolium</name>
    <dbReference type="NCBI Taxonomy" id="118510"/>
    <lineage>
        <taxon>Eukaryota</taxon>
        <taxon>Viridiplantae</taxon>
        <taxon>Streptophyta</taxon>
        <taxon>Embryophyta</taxon>
        <taxon>Tracheophyta</taxon>
        <taxon>Spermatophyta</taxon>
        <taxon>Magnoliopsida</taxon>
        <taxon>eudicotyledons</taxon>
        <taxon>Gunneridae</taxon>
        <taxon>Pentapetalae</taxon>
        <taxon>asterids</taxon>
        <taxon>campanulids</taxon>
        <taxon>Asterales</taxon>
        <taxon>Asteraceae</taxon>
        <taxon>Asteroideae</taxon>
        <taxon>Anthemideae</taxon>
        <taxon>Anthemidinae</taxon>
        <taxon>Tanacetum</taxon>
    </lineage>
</organism>
<accession>A0A699R083</accession>
<comment type="caution">
    <text evidence="1">The sequence shown here is derived from an EMBL/GenBank/DDBJ whole genome shotgun (WGS) entry which is preliminary data.</text>
</comment>
<reference evidence="1" key="1">
    <citation type="journal article" date="2019" name="Sci. Rep.">
        <title>Draft genome of Tanacetum cinerariifolium, the natural source of mosquito coil.</title>
        <authorList>
            <person name="Yamashiro T."/>
            <person name="Shiraishi A."/>
            <person name="Satake H."/>
            <person name="Nakayama K."/>
        </authorList>
    </citation>
    <scope>NUCLEOTIDE SEQUENCE</scope>
</reference>
<dbReference type="EMBL" id="BKCJ011057582">
    <property type="protein sequence ID" value="GFC76690.1"/>
    <property type="molecule type" value="Genomic_DNA"/>
</dbReference>
<name>A0A699R083_TANCI</name>
<protein>
    <submittedName>
        <fullName evidence="1">Uncharacterized protein</fullName>
    </submittedName>
</protein>
<dbReference type="AlphaFoldDB" id="A0A699R083"/>
<sequence>MALCNSLQRQQTKMAAKIKDQDLEISGLKARVKFLEDKYRGSAEPTQEDAPIKGGIIETWGEVGADKSIELGSNNTDEMGVPTVSGLFPTASVIFTTASVVTPYTRRSRGISVKDKGKEKVVESKVPNKRKLQEQIDAQVAREIEEEFAR</sequence>
<feature type="non-terminal residue" evidence="1">
    <location>
        <position position="150"/>
    </location>
</feature>
<proteinExistence type="predicted"/>